<protein>
    <submittedName>
        <fullName evidence="3">Uncharacterized protein</fullName>
    </submittedName>
</protein>
<reference evidence="3 4" key="1">
    <citation type="journal article" date="2014" name="Genome Biol. Evol.">
        <title>The secreted proteins of Achlya hypogyna and Thraustotheca clavata identify the ancestral oomycete secretome and reveal gene acquisitions by horizontal gene transfer.</title>
        <authorList>
            <person name="Misner I."/>
            <person name="Blouin N."/>
            <person name="Leonard G."/>
            <person name="Richards T.A."/>
            <person name="Lane C.E."/>
        </authorList>
    </citation>
    <scope>NUCLEOTIDE SEQUENCE [LARGE SCALE GENOMIC DNA]</scope>
    <source>
        <strain evidence="3 4">ATCC 48635</strain>
    </source>
</reference>
<sequence length="130" mass="14823">MFLRRFRALLDGPAIRPNATTNATSVVSAPLCTPEACEFLSIFVVAIVASVLLAMVWQVYQRHIFKRERLRFQERETELRTAMEYIESSRSLHSNMSATASDRSWIASERSWAEPAPNPRPRDDTAILEP</sequence>
<dbReference type="OrthoDB" id="78021at2759"/>
<comment type="caution">
    <text evidence="3">The sequence shown here is derived from an EMBL/GenBank/DDBJ whole genome shotgun (WGS) entry which is preliminary data.</text>
</comment>
<evidence type="ECO:0000256" key="2">
    <source>
        <dbReference type="SAM" id="Phobius"/>
    </source>
</evidence>
<organism evidence="3 4">
    <name type="scientific">Achlya hypogyna</name>
    <name type="common">Oomycete</name>
    <name type="synonym">Protoachlya hypogyna</name>
    <dbReference type="NCBI Taxonomy" id="1202772"/>
    <lineage>
        <taxon>Eukaryota</taxon>
        <taxon>Sar</taxon>
        <taxon>Stramenopiles</taxon>
        <taxon>Oomycota</taxon>
        <taxon>Saprolegniomycetes</taxon>
        <taxon>Saprolegniales</taxon>
        <taxon>Achlyaceae</taxon>
        <taxon>Achlya</taxon>
    </lineage>
</organism>
<name>A0A1V9YKJ7_ACHHY</name>
<evidence type="ECO:0000313" key="3">
    <source>
        <dbReference type="EMBL" id="OQR86240.1"/>
    </source>
</evidence>
<dbReference type="EMBL" id="JNBR01001523">
    <property type="protein sequence ID" value="OQR86240.1"/>
    <property type="molecule type" value="Genomic_DNA"/>
</dbReference>
<gene>
    <name evidence="3" type="ORF">ACHHYP_10820</name>
</gene>
<dbReference type="STRING" id="1202772.A0A1V9YKJ7"/>
<feature type="region of interest" description="Disordered" evidence="1">
    <location>
        <begin position="108"/>
        <end position="130"/>
    </location>
</feature>
<dbReference type="Proteomes" id="UP000243579">
    <property type="component" value="Unassembled WGS sequence"/>
</dbReference>
<evidence type="ECO:0000256" key="1">
    <source>
        <dbReference type="SAM" id="MobiDB-lite"/>
    </source>
</evidence>
<feature type="transmembrane region" description="Helical" evidence="2">
    <location>
        <begin position="39"/>
        <end position="60"/>
    </location>
</feature>
<keyword evidence="4" id="KW-1185">Reference proteome</keyword>
<feature type="compositionally biased region" description="Basic and acidic residues" evidence="1">
    <location>
        <begin position="120"/>
        <end position="130"/>
    </location>
</feature>
<keyword evidence="2" id="KW-0812">Transmembrane</keyword>
<keyword evidence="2" id="KW-1133">Transmembrane helix</keyword>
<keyword evidence="2" id="KW-0472">Membrane</keyword>
<proteinExistence type="predicted"/>
<dbReference type="AlphaFoldDB" id="A0A1V9YKJ7"/>
<accession>A0A1V9YKJ7</accession>
<evidence type="ECO:0000313" key="4">
    <source>
        <dbReference type="Proteomes" id="UP000243579"/>
    </source>
</evidence>